<evidence type="ECO:0000313" key="2">
    <source>
        <dbReference type="Proteomes" id="UP000245624"/>
    </source>
</evidence>
<organism evidence="1 2">
    <name type="scientific">Gracilibacillus dipsosauri</name>
    <dbReference type="NCBI Taxonomy" id="178340"/>
    <lineage>
        <taxon>Bacteria</taxon>
        <taxon>Bacillati</taxon>
        <taxon>Bacillota</taxon>
        <taxon>Bacilli</taxon>
        <taxon>Bacillales</taxon>
        <taxon>Bacillaceae</taxon>
        <taxon>Gracilibacillus</taxon>
    </lineage>
</organism>
<sequence length="130" mass="15372">MEEKIDENLREFKRYQRQLKQIADEDIVTRINVLAKQLVFIGRLASIFSEHSKQLYAYRKQVHTEAYLAAKKHKQQMAEKAVIQIRKEETEAYGNAKKWNTAFITTREEINALKYKIKINLADGSNYTNY</sequence>
<reference evidence="1 2" key="1">
    <citation type="submission" date="2018-05" db="EMBL/GenBank/DDBJ databases">
        <title>Genomic analysis of Gracilibacillus dipsosauri DD1 reveals novel features of a salt-tolerant amylase.</title>
        <authorList>
            <person name="Deutch C.E."/>
            <person name="Yang S."/>
        </authorList>
    </citation>
    <scope>NUCLEOTIDE SEQUENCE [LARGE SCALE GENOMIC DNA]</scope>
    <source>
        <strain evidence="1 2">DD1</strain>
    </source>
</reference>
<dbReference type="EMBL" id="QGTD01000008">
    <property type="protein sequence ID" value="PWU69083.1"/>
    <property type="molecule type" value="Genomic_DNA"/>
</dbReference>
<dbReference type="AlphaFoldDB" id="A0A317L0F8"/>
<name>A0A317L0F8_9BACI</name>
<proteinExistence type="predicted"/>
<comment type="caution">
    <text evidence="1">The sequence shown here is derived from an EMBL/GenBank/DDBJ whole genome shotgun (WGS) entry which is preliminary data.</text>
</comment>
<evidence type="ECO:0008006" key="3">
    <source>
        <dbReference type="Google" id="ProtNLM"/>
    </source>
</evidence>
<dbReference type="Proteomes" id="UP000245624">
    <property type="component" value="Unassembled WGS sequence"/>
</dbReference>
<accession>A0A317L0F8</accession>
<evidence type="ECO:0000313" key="1">
    <source>
        <dbReference type="EMBL" id="PWU69083.1"/>
    </source>
</evidence>
<dbReference type="OrthoDB" id="2969757at2"/>
<protein>
    <recommendedName>
        <fullName evidence="3">Flagellar FliJ protein</fullName>
    </recommendedName>
</protein>
<keyword evidence="2" id="KW-1185">Reference proteome</keyword>
<gene>
    <name evidence="1" type="ORF">DLJ74_07575</name>
</gene>